<dbReference type="RefSeq" id="WP_059222102.1">
    <property type="nucleotide sequence ID" value="NZ_BBWC01000020.1"/>
</dbReference>
<dbReference type="PANTHER" id="PTHR22916">
    <property type="entry name" value="GLYCOSYLTRANSFERASE"/>
    <property type="match status" value="1"/>
</dbReference>
<dbReference type="SUPFAM" id="SSF53448">
    <property type="entry name" value="Nucleotide-diphospho-sugar transferases"/>
    <property type="match status" value="1"/>
</dbReference>
<dbReference type="Gene3D" id="3.90.550.10">
    <property type="entry name" value="Spore Coat Polysaccharide Biosynthesis Protein SpsA, Chain A"/>
    <property type="match status" value="1"/>
</dbReference>
<dbReference type="Pfam" id="PF00535">
    <property type="entry name" value="Glycos_transf_2"/>
    <property type="match status" value="1"/>
</dbReference>
<dbReference type="InterPro" id="IPR029044">
    <property type="entry name" value="Nucleotide-diphossugar_trans"/>
</dbReference>
<dbReference type="CDD" id="cd04196">
    <property type="entry name" value="GT_2_like_d"/>
    <property type="match status" value="1"/>
</dbReference>
<accession>A0A5A4U7Y7</accession>
<proteinExistence type="predicted"/>
<dbReference type="EMBL" id="LC494329">
    <property type="protein sequence ID" value="BBM62662.1"/>
    <property type="molecule type" value="Genomic_DNA"/>
</dbReference>
<dbReference type="InterPro" id="IPR001173">
    <property type="entry name" value="Glyco_trans_2-like"/>
</dbReference>
<organism evidence="2">
    <name type="scientific">Escherichia albertii</name>
    <dbReference type="NCBI Taxonomy" id="208962"/>
    <lineage>
        <taxon>Bacteria</taxon>
        <taxon>Pseudomonadati</taxon>
        <taxon>Pseudomonadota</taxon>
        <taxon>Gammaproteobacteria</taxon>
        <taxon>Enterobacterales</taxon>
        <taxon>Enterobacteriaceae</taxon>
        <taxon>Escherichia</taxon>
    </lineage>
</organism>
<dbReference type="GO" id="GO:0016758">
    <property type="term" value="F:hexosyltransferase activity"/>
    <property type="evidence" value="ECO:0007669"/>
    <property type="project" value="UniProtKB-ARBA"/>
</dbReference>
<reference evidence="2" key="1">
    <citation type="submission" date="2019-07" db="EMBL/GenBank/DDBJ databases">
        <title>Overview of O-antigen diversity of Escherichia albertii, an emerging enteropathogen; genetic structure, serology, and development of O-genotyping method.</title>
        <authorList>
            <person name="Ooka T."/>
            <person name="Seto K."/>
            <person name="Ogura Y."/>
            <person name="Iguchi A."/>
            <person name="Imura N."/>
            <person name="Honda M."/>
            <person name="Etoh Y."/>
            <person name="Ikeda T."/>
            <person name="Sugitani W."/>
            <person name="Konno T."/>
            <person name="Kawano K."/>
            <person name="Kudo Y."/>
            <person name="Murakami K."/>
            <person name="Hayashi T."/>
            <person name="Nishi J."/>
        </authorList>
    </citation>
    <scope>NUCLEOTIDE SEQUENCE</scope>
    <source>
        <strain evidence="2">K7756</strain>
    </source>
</reference>
<feature type="domain" description="Glycosyltransferase 2-like" evidence="1">
    <location>
        <begin position="8"/>
        <end position="115"/>
    </location>
</feature>
<evidence type="ECO:0000313" key="2">
    <source>
        <dbReference type="EMBL" id="BBM62662.1"/>
    </source>
</evidence>
<keyword evidence="2" id="KW-0808">Transferase</keyword>
<dbReference type="AlphaFoldDB" id="A0A5A4U7Y7"/>
<sequence>MKNVLVDIVLASYNGEKYISEQLDSILNQSHKNIQLYISDDGSSDTTVNIINEYVRKDSRVHLINMERVGGVIKNFETALEYTTANYIMLSDQDDFWEYNKIEKQLNAMLTEERKAGNVAVLGYTDLALVDDKLQPISRSFYRAAGLNPERNLHYCNLSWMGSVMGCTIIMNRKALDNAIPFHPQVIMHDHWLAMKTLEIGHLFYIDESLIQYRQHSKNVSGGLGYRKSILKKILDTDAYKKIIERAKIVSSMHGLDSFYKRLKFSKNIIAGFKYCETVKYPFLFLFFFITLGGK</sequence>
<protein>
    <submittedName>
        <fullName evidence="2">Predicted glycosyltransferase, group II family</fullName>
    </submittedName>
</protein>
<name>A0A5A4U7Y7_ESCAL</name>
<evidence type="ECO:0000259" key="1">
    <source>
        <dbReference type="Pfam" id="PF00535"/>
    </source>
</evidence>
<dbReference type="PANTHER" id="PTHR22916:SF3">
    <property type="entry name" value="UDP-GLCNAC:BETAGAL BETA-1,3-N-ACETYLGLUCOSAMINYLTRANSFERASE-LIKE PROTEIN 1"/>
    <property type="match status" value="1"/>
</dbReference>